<reference evidence="2 3" key="1">
    <citation type="submission" date="2020-08" db="EMBL/GenBank/DDBJ databases">
        <title>A Genomic Blueprint of the Chicken Gut Microbiome.</title>
        <authorList>
            <person name="Gilroy R."/>
            <person name="Ravi A."/>
            <person name="Getino M."/>
            <person name="Pursley I."/>
            <person name="Horton D.L."/>
            <person name="Alikhan N.-F."/>
            <person name="Baker D."/>
            <person name="Gharbi K."/>
            <person name="Hall N."/>
            <person name="Watson M."/>
            <person name="Adriaenssens E.M."/>
            <person name="Foster-Nyarko E."/>
            <person name="Jarju S."/>
            <person name="Secka A."/>
            <person name="Antonio M."/>
            <person name="Oren A."/>
            <person name="Chaudhuri R."/>
            <person name="La Ragione R.M."/>
            <person name="Hildebrand F."/>
            <person name="Pallen M.J."/>
        </authorList>
    </citation>
    <scope>NUCLEOTIDE SEQUENCE [LARGE SCALE GENOMIC DNA]</scope>
    <source>
        <strain evidence="2 3">Sa1YVA6</strain>
    </source>
</reference>
<comment type="caution">
    <text evidence="2">The sequence shown here is derived from an EMBL/GenBank/DDBJ whole genome shotgun (WGS) entry which is preliminary data.</text>
</comment>
<protein>
    <recommendedName>
        <fullName evidence="1">Bacterial Ig-like domain-containing protein</fullName>
    </recommendedName>
</protein>
<proteinExistence type="predicted"/>
<gene>
    <name evidence="2" type="ORF">H9632_07990</name>
</gene>
<dbReference type="PROSITE" id="PS51257">
    <property type="entry name" value="PROKAR_LIPOPROTEIN"/>
    <property type="match status" value="1"/>
</dbReference>
<evidence type="ECO:0000259" key="1">
    <source>
        <dbReference type="Pfam" id="PF20251"/>
    </source>
</evidence>
<dbReference type="Proteomes" id="UP000600565">
    <property type="component" value="Unassembled WGS sequence"/>
</dbReference>
<dbReference type="InterPro" id="IPR046878">
    <property type="entry name" value="Big_14"/>
</dbReference>
<name>A0ABR8XM41_9BACL</name>
<feature type="domain" description="Bacterial Ig-like" evidence="1">
    <location>
        <begin position="36"/>
        <end position="118"/>
    </location>
</feature>
<accession>A0ABR8XM41</accession>
<dbReference type="RefSeq" id="WP_191703593.1">
    <property type="nucleotide sequence ID" value="NZ_JACSPW010000006.1"/>
</dbReference>
<evidence type="ECO:0000313" key="3">
    <source>
        <dbReference type="Proteomes" id="UP000600565"/>
    </source>
</evidence>
<dbReference type="Pfam" id="PF20251">
    <property type="entry name" value="Big_14"/>
    <property type="match status" value="1"/>
</dbReference>
<dbReference type="EMBL" id="JACSPW010000006">
    <property type="protein sequence ID" value="MBD8033006.1"/>
    <property type="molecule type" value="Genomic_DNA"/>
</dbReference>
<sequence>MKKIVIGLTIVICLLTACSQKPNSEPTPFVTVNSLDGVTMSTISGTVTPTGLTVIIENRSSERFLYGQYFSVEKKIGDNWYEVPILEDAYSFIDLGHNVAPLQSVEWVVDWEGYYGVLDNVNIVF</sequence>
<keyword evidence="3" id="KW-1185">Reference proteome</keyword>
<organism evidence="2 3">
    <name type="scientific">Solibacillus merdavium</name>
    <dbReference type="NCBI Taxonomy" id="2762218"/>
    <lineage>
        <taxon>Bacteria</taxon>
        <taxon>Bacillati</taxon>
        <taxon>Bacillota</taxon>
        <taxon>Bacilli</taxon>
        <taxon>Bacillales</taxon>
        <taxon>Caryophanaceae</taxon>
        <taxon>Solibacillus</taxon>
    </lineage>
</organism>
<evidence type="ECO:0000313" key="2">
    <source>
        <dbReference type="EMBL" id="MBD8033006.1"/>
    </source>
</evidence>